<accession>A0A176W2F6</accession>
<evidence type="ECO:0000256" key="1">
    <source>
        <dbReference type="SAM" id="Coils"/>
    </source>
</evidence>
<reference evidence="4" key="1">
    <citation type="submission" date="2016-03" db="EMBL/GenBank/DDBJ databases">
        <title>Mechanisms controlling the formation of the plant cell surface in tip-growing cells are functionally conserved among land plants.</title>
        <authorList>
            <person name="Honkanen S."/>
            <person name="Jones V.A."/>
            <person name="Morieri G."/>
            <person name="Champion C."/>
            <person name="Hetherington A.J."/>
            <person name="Kelly S."/>
            <person name="Saint-Marcoux D."/>
            <person name="Proust H."/>
            <person name="Prescott H."/>
            <person name="Dolan L."/>
        </authorList>
    </citation>
    <scope>NUCLEOTIDE SEQUENCE [LARGE SCALE GENOMIC DNA]</scope>
    <source>
        <tissue evidence="4">Whole gametophyte</tissue>
    </source>
</reference>
<dbReference type="Proteomes" id="UP000077202">
    <property type="component" value="Unassembled WGS sequence"/>
</dbReference>
<dbReference type="InterPro" id="IPR039612">
    <property type="entry name" value="VQ_5/9/14"/>
</dbReference>
<evidence type="ECO:0000313" key="5">
    <source>
        <dbReference type="Proteomes" id="UP000077202"/>
    </source>
</evidence>
<dbReference type="EMBL" id="LVLJ01001947">
    <property type="protein sequence ID" value="OAE27254.1"/>
    <property type="molecule type" value="Genomic_DNA"/>
</dbReference>
<evidence type="ECO:0000259" key="3">
    <source>
        <dbReference type="Pfam" id="PF05678"/>
    </source>
</evidence>
<keyword evidence="5" id="KW-1185">Reference proteome</keyword>
<dbReference type="InterPro" id="IPR008889">
    <property type="entry name" value="VQ"/>
</dbReference>
<feature type="coiled-coil region" evidence="1">
    <location>
        <begin position="348"/>
        <end position="375"/>
    </location>
</feature>
<gene>
    <name evidence="4" type="ORF">AXG93_473s1250</name>
</gene>
<comment type="caution">
    <text evidence="4">The sequence shown here is derived from an EMBL/GenBank/DDBJ whole genome shotgun (WGS) entry which is preliminary data.</text>
</comment>
<evidence type="ECO:0000256" key="2">
    <source>
        <dbReference type="SAM" id="MobiDB-lite"/>
    </source>
</evidence>
<dbReference type="PANTHER" id="PTHR33783">
    <property type="entry name" value="PROTEIN HAIKU1"/>
    <property type="match status" value="1"/>
</dbReference>
<dbReference type="Pfam" id="PF05678">
    <property type="entry name" value="VQ"/>
    <property type="match status" value="1"/>
</dbReference>
<feature type="region of interest" description="Disordered" evidence="2">
    <location>
        <begin position="216"/>
        <end position="240"/>
    </location>
</feature>
<protein>
    <recommendedName>
        <fullName evidence="3">VQ domain-containing protein</fullName>
    </recommendedName>
</protein>
<dbReference type="AlphaFoldDB" id="A0A176W2F6"/>
<organism evidence="4 5">
    <name type="scientific">Marchantia polymorpha subsp. ruderalis</name>
    <dbReference type="NCBI Taxonomy" id="1480154"/>
    <lineage>
        <taxon>Eukaryota</taxon>
        <taxon>Viridiplantae</taxon>
        <taxon>Streptophyta</taxon>
        <taxon>Embryophyta</taxon>
        <taxon>Marchantiophyta</taxon>
        <taxon>Marchantiopsida</taxon>
        <taxon>Marchantiidae</taxon>
        <taxon>Marchantiales</taxon>
        <taxon>Marchantiaceae</taxon>
        <taxon>Marchantia</taxon>
    </lineage>
</organism>
<dbReference type="PANTHER" id="PTHR33783:SF1">
    <property type="entry name" value="PROTEIN HAIKU1"/>
    <property type="match status" value="1"/>
</dbReference>
<keyword evidence="1" id="KW-0175">Coiled coil</keyword>
<feature type="region of interest" description="Disordered" evidence="2">
    <location>
        <begin position="180"/>
        <end position="202"/>
    </location>
</feature>
<sequence>MRNRGWGLDNRRTGRTTTVGAFSWSRECEGTRNRVQFCPSGERSSSSFDVIAVNGFCLTEARTDFPSLAAHAYSSERWFWRSLRSYREVKAQERDSPWPGLYFNPPPLENAAIYASIVRVKLTAPTRRLLYPVQASKPGMACSVQGEQIRYMAAAPAPMELSDSSEMNKRHGLLAVNKSSGKIQKGIRRPVAPPRPQPTVYKIEPGHFRSLVQELTGTAPSEQPAPKPTGNARLQKFAPPPLRPTFSYAKPTMPNGMQLSTPNNGQRFNGMPFNGFGSSLSPLTQRITPFPMLSPHSFSPLPALSPNDQIWANSLESPSHIAMRQLAQSMAASESNLHQQQQHQVQQQQQQQQVQQQHQQQVQQQQQQQQQQQHRQQVQLQQQADSLRLDNVVNGAGASFRDLQGAFPPLSPSNFSLSPRFSSQYPNLPSPVGLGAMASGFGINIYNMGTLNSPTAGLAMDFSFPEPDFVSTGFS</sequence>
<feature type="domain" description="VQ" evidence="3">
    <location>
        <begin position="195"/>
        <end position="217"/>
    </location>
</feature>
<evidence type="ECO:0000313" key="4">
    <source>
        <dbReference type="EMBL" id="OAE27254.1"/>
    </source>
</evidence>
<name>A0A176W2F6_MARPO</name>
<proteinExistence type="predicted"/>